<dbReference type="SUPFAM" id="SSF47266">
    <property type="entry name" value="4-helical cytokines"/>
    <property type="match status" value="1"/>
</dbReference>
<accession>A0AAV6H1W1</accession>
<dbReference type="GO" id="GO:0051607">
    <property type="term" value="P:defense response to virus"/>
    <property type="evidence" value="ECO:0007669"/>
    <property type="project" value="UniProtKB-KW"/>
</dbReference>
<dbReference type="GO" id="GO:0006955">
    <property type="term" value="P:immune response"/>
    <property type="evidence" value="ECO:0007669"/>
    <property type="project" value="UniProtKB-ARBA"/>
</dbReference>
<evidence type="ECO:0000256" key="7">
    <source>
        <dbReference type="ARBA" id="ARBA00023157"/>
    </source>
</evidence>
<evidence type="ECO:0000256" key="5">
    <source>
        <dbReference type="ARBA" id="ARBA00022729"/>
    </source>
</evidence>
<proteinExistence type="inferred from homology"/>
<evidence type="ECO:0000313" key="9">
    <source>
        <dbReference type="EMBL" id="KAG5279592.1"/>
    </source>
</evidence>
<keyword evidence="6 8" id="KW-0051">Antiviral defense</keyword>
<dbReference type="PANTHER" id="PTHR11691">
    <property type="entry name" value="TYPE I INTERFERON"/>
    <property type="match status" value="1"/>
</dbReference>
<evidence type="ECO:0000256" key="3">
    <source>
        <dbReference type="ARBA" id="ARBA00022514"/>
    </source>
</evidence>
<evidence type="ECO:0000256" key="4">
    <source>
        <dbReference type="ARBA" id="ARBA00022525"/>
    </source>
</evidence>
<sequence length="141" mass="16438">MKGGDFKSDGVPRLPDTQILSALYRSVNSATADDKIIFLHVATKQIVRLLNNSNVTNTWDKTKLDNLLNVLNQQSTNLGDCAAQVPTRMSKYRKQLKKHFRSLKKFLIEMKYSKQSWEQIRKEVERHLHRLLYLANTMVEY</sequence>
<comment type="caution">
    <text evidence="9">The sequence shown here is derived from an EMBL/GenBank/DDBJ whole genome shotgun (WGS) entry which is preliminary data.</text>
</comment>
<gene>
    <name evidence="9" type="ORF">AALO_G00079450</name>
</gene>
<dbReference type="InterPro" id="IPR009079">
    <property type="entry name" value="4_helix_cytokine-like_core"/>
</dbReference>
<comment type="similarity">
    <text evidence="2 8">Belongs to the alpha/beta interferon family.</text>
</comment>
<dbReference type="GO" id="GO:0005615">
    <property type="term" value="C:extracellular space"/>
    <property type="evidence" value="ECO:0007669"/>
    <property type="project" value="UniProtKB-KW"/>
</dbReference>
<evidence type="ECO:0000256" key="1">
    <source>
        <dbReference type="ARBA" id="ARBA00004613"/>
    </source>
</evidence>
<dbReference type="GO" id="GO:0005125">
    <property type="term" value="F:cytokine activity"/>
    <property type="evidence" value="ECO:0007669"/>
    <property type="project" value="UniProtKB-KW"/>
</dbReference>
<evidence type="ECO:0000256" key="8">
    <source>
        <dbReference type="RuleBase" id="RU000436"/>
    </source>
</evidence>
<dbReference type="AlphaFoldDB" id="A0AAV6H1W1"/>
<reference evidence="9" key="1">
    <citation type="submission" date="2020-10" db="EMBL/GenBank/DDBJ databases">
        <title>Chromosome-scale genome assembly of the Allis shad, Alosa alosa.</title>
        <authorList>
            <person name="Margot Z."/>
            <person name="Christophe K."/>
            <person name="Cabau C."/>
            <person name="Louis A."/>
            <person name="Berthelot C."/>
            <person name="Parey E."/>
            <person name="Roest Crollius H."/>
            <person name="Montfort J."/>
            <person name="Robinson-Rechavi M."/>
            <person name="Bucao C."/>
            <person name="Bouchez O."/>
            <person name="Gislard M."/>
            <person name="Lluch J."/>
            <person name="Milhes M."/>
            <person name="Lampietro C."/>
            <person name="Lopez Roques C."/>
            <person name="Donnadieu C."/>
            <person name="Braasch I."/>
            <person name="Desvignes T."/>
            <person name="Postlethwait J."/>
            <person name="Bobe J."/>
            <person name="Guiguen Y."/>
        </authorList>
    </citation>
    <scope>NUCLEOTIDE SEQUENCE</scope>
    <source>
        <strain evidence="9">M-15738</strain>
        <tissue evidence="9">Blood</tissue>
    </source>
</reference>
<dbReference type="PANTHER" id="PTHR11691:SF73">
    <property type="entry name" value="INTERFERON BETA"/>
    <property type="match status" value="1"/>
</dbReference>
<dbReference type="Pfam" id="PF00143">
    <property type="entry name" value="Interferon"/>
    <property type="match status" value="1"/>
</dbReference>
<dbReference type="InterPro" id="IPR000471">
    <property type="entry name" value="Interferon_alpha/beta/delta"/>
</dbReference>
<dbReference type="SMART" id="SM00076">
    <property type="entry name" value="IFabd"/>
    <property type="match status" value="1"/>
</dbReference>
<comment type="subcellular location">
    <subcellularLocation>
        <location evidence="1">Secreted</location>
    </subcellularLocation>
</comment>
<name>A0AAV6H1W1_9TELE</name>
<organism evidence="9 10">
    <name type="scientific">Alosa alosa</name>
    <name type="common">allis shad</name>
    <dbReference type="NCBI Taxonomy" id="278164"/>
    <lineage>
        <taxon>Eukaryota</taxon>
        <taxon>Metazoa</taxon>
        <taxon>Chordata</taxon>
        <taxon>Craniata</taxon>
        <taxon>Vertebrata</taxon>
        <taxon>Euteleostomi</taxon>
        <taxon>Actinopterygii</taxon>
        <taxon>Neopterygii</taxon>
        <taxon>Teleostei</taxon>
        <taxon>Clupei</taxon>
        <taxon>Clupeiformes</taxon>
        <taxon>Clupeoidei</taxon>
        <taxon>Clupeidae</taxon>
        <taxon>Alosa</taxon>
    </lineage>
</organism>
<keyword evidence="7" id="KW-1015">Disulfide bond</keyword>
<dbReference type="GO" id="GO:0005126">
    <property type="term" value="F:cytokine receptor binding"/>
    <property type="evidence" value="ECO:0007669"/>
    <property type="project" value="InterPro"/>
</dbReference>
<dbReference type="Proteomes" id="UP000823561">
    <property type="component" value="Chromosome 6"/>
</dbReference>
<evidence type="ECO:0000256" key="6">
    <source>
        <dbReference type="ARBA" id="ARBA00023118"/>
    </source>
</evidence>
<keyword evidence="4" id="KW-0964">Secreted</keyword>
<keyword evidence="3 8" id="KW-0202">Cytokine</keyword>
<dbReference type="Gene3D" id="1.20.1250.10">
    <property type="match status" value="1"/>
</dbReference>
<dbReference type="EMBL" id="JADWDJ010000006">
    <property type="protein sequence ID" value="KAG5279592.1"/>
    <property type="molecule type" value="Genomic_DNA"/>
</dbReference>
<protein>
    <recommendedName>
        <fullName evidence="11">Interferon</fullName>
    </recommendedName>
</protein>
<keyword evidence="5" id="KW-0732">Signal</keyword>
<evidence type="ECO:0000313" key="10">
    <source>
        <dbReference type="Proteomes" id="UP000823561"/>
    </source>
</evidence>
<keyword evidence="10" id="KW-1185">Reference proteome</keyword>
<evidence type="ECO:0000256" key="2">
    <source>
        <dbReference type="ARBA" id="ARBA00011033"/>
    </source>
</evidence>
<evidence type="ECO:0008006" key="11">
    <source>
        <dbReference type="Google" id="ProtNLM"/>
    </source>
</evidence>